<comment type="caution">
    <text evidence="15">The sequence shown here is derived from an EMBL/GenBank/DDBJ whole genome shotgun (WGS) entry which is preliminary data.</text>
</comment>
<dbReference type="EC" id="2.5.1.7" evidence="12"/>
<dbReference type="GO" id="GO:0005737">
    <property type="term" value="C:cytoplasm"/>
    <property type="evidence" value="ECO:0007669"/>
    <property type="project" value="UniProtKB-SubCell"/>
</dbReference>
<dbReference type="GO" id="GO:0009252">
    <property type="term" value="P:peptidoglycan biosynthetic process"/>
    <property type="evidence" value="ECO:0007669"/>
    <property type="project" value="UniProtKB-UniRule"/>
</dbReference>
<dbReference type="NCBIfam" id="NF006873">
    <property type="entry name" value="PRK09369.1"/>
    <property type="match status" value="1"/>
</dbReference>
<dbReference type="InterPro" id="IPR001986">
    <property type="entry name" value="Enolpyruvate_Tfrase_dom"/>
</dbReference>
<gene>
    <name evidence="12 15" type="primary">murA</name>
    <name evidence="15" type="ORF">FYJ58_03960</name>
</gene>
<dbReference type="GO" id="GO:0019277">
    <property type="term" value="P:UDP-N-acetylgalactosamine biosynthetic process"/>
    <property type="evidence" value="ECO:0007669"/>
    <property type="project" value="InterPro"/>
</dbReference>
<dbReference type="InterPro" id="IPR013792">
    <property type="entry name" value="RNA3'P_cycl/enolpyr_Trfase_a/b"/>
</dbReference>
<sequence length="416" mass="44885">MAYIEVDGGNMLQGEINIQGSKNAVLPILAASVLNVGTVTLRNCPQIGDVENMLQLLTHLGCQVNWQGDCITINTESICSCELEEQYAKAMRSSVFFMGALLGRLGCVKIPYPGGCSIGARPIDIHLQALRQMDVEIEELETEIACQCNRMKGANIVLPFPSVGATENIIMAAVNASGVTVIENGAREPEIEELCCFLQKMGAEIYYDHQGMIVIVGGKELSDVEYTISSDRIVAGSYLAAAAGTGGEVTLWADCGANLGALFGVLEQIGCQIVFDSDKIYMKAPLLKQAVPYIVTKPYPGFPTDMQSQITAILSTAVGTSIMEETIFESRYENVKELRKMGADIIVDGRIAKIYGVSQLYGTDVYAHDLRGGAALVIAGLMAEGTTRIYGVPYIERGYEDICSAFCQLGAKVRYC</sequence>
<dbReference type="RefSeq" id="WP_205839141.1">
    <property type="nucleotide sequence ID" value="NZ_VUMT01000004.1"/>
</dbReference>
<protein>
    <recommendedName>
        <fullName evidence="12">UDP-N-acetylglucosamine 1-carboxyvinyltransferase</fullName>
        <ecNumber evidence="12">2.5.1.7</ecNumber>
    </recommendedName>
    <alternativeName>
        <fullName evidence="12">Enoylpyruvate transferase</fullName>
    </alternativeName>
    <alternativeName>
        <fullName evidence="12">UDP-N-acetylglucosamine enolpyruvyl transferase</fullName>
        <shortName evidence="12">EPT</shortName>
    </alternativeName>
</protein>
<dbReference type="HAMAP" id="MF_00111">
    <property type="entry name" value="MurA"/>
    <property type="match status" value="1"/>
</dbReference>
<feature type="domain" description="Enolpyruvate transferase" evidence="14">
    <location>
        <begin position="7"/>
        <end position="403"/>
    </location>
</feature>
<dbReference type="InterPro" id="IPR036968">
    <property type="entry name" value="Enolpyruvate_Tfrase_sf"/>
</dbReference>
<reference evidence="15 16" key="1">
    <citation type="submission" date="2019-08" db="EMBL/GenBank/DDBJ databases">
        <title>In-depth cultivation of the pig gut microbiome towards novel bacterial diversity and tailored functional studies.</title>
        <authorList>
            <person name="Wylensek D."/>
            <person name="Hitch T.C.A."/>
            <person name="Clavel T."/>
        </authorList>
    </citation>
    <scope>NUCLEOTIDE SEQUENCE [LARGE SCALE GENOMIC DNA]</scope>
    <source>
        <strain evidence="15 16">WCA-693-APC-MOT-I</strain>
    </source>
</reference>
<keyword evidence="3 12" id="KW-0963">Cytoplasm</keyword>
<comment type="pathway">
    <text evidence="2 12">Cell wall biogenesis; peptidoglycan biosynthesis.</text>
</comment>
<organism evidence="15 16">
    <name type="scientific">Velocimicrobium porci</name>
    <dbReference type="NCBI Taxonomy" id="2606634"/>
    <lineage>
        <taxon>Bacteria</taxon>
        <taxon>Bacillati</taxon>
        <taxon>Bacillota</taxon>
        <taxon>Clostridia</taxon>
        <taxon>Lachnospirales</taxon>
        <taxon>Lachnospiraceae</taxon>
        <taxon>Velocimicrobium</taxon>
    </lineage>
</organism>
<dbReference type="NCBIfam" id="TIGR01072">
    <property type="entry name" value="murA"/>
    <property type="match status" value="1"/>
</dbReference>
<dbReference type="Gene3D" id="3.65.10.10">
    <property type="entry name" value="Enolpyruvate transferase domain"/>
    <property type="match status" value="2"/>
</dbReference>
<dbReference type="Pfam" id="PF00275">
    <property type="entry name" value="EPSP_synthase"/>
    <property type="match status" value="1"/>
</dbReference>
<feature type="modified residue" description="2-(S-cysteinyl)pyruvic acid O-phosphothioketal" evidence="12">
    <location>
        <position position="116"/>
    </location>
</feature>
<keyword evidence="13" id="KW-0175">Coiled coil</keyword>
<dbReference type="PANTHER" id="PTHR43783:SF1">
    <property type="entry name" value="UDP-N-ACETYLGLUCOSAMINE 1-CARBOXYVINYLTRANSFERASE"/>
    <property type="match status" value="1"/>
</dbReference>
<keyword evidence="5 12" id="KW-0808">Transferase</keyword>
<dbReference type="AlphaFoldDB" id="A0A6L5XWC1"/>
<evidence type="ECO:0000256" key="7">
    <source>
        <dbReference type="ARBA" id="ARBA00022984"/>
    </source>
</evidence>
<dbReference type="UniPathway" id="UPA00219"/>
<comment type="caution">
    <text evidence="12">Lacks conserved residue(s) required for the propagation of feature annotation.</text>
</comment>
<feature type="binding site" evidence="12">
    <location>
        <position position="92"/>
    </location>
    <ligand>
        <name>UDP-N-acetyl-alpha-D-glucosamine</name>
        <dbReference type="ChEBI" id="CHEBI:57705"/>
    </ligand>
</feature>
<dbReference type="CDD" id="cd01555">
    <property type="entry name" value="UdpNAET"/>
    <property type="match status" value="1"/>
</dbReference>
<keyword evidence="7 12" id="KW-0573">Peptidoglycan synthesis</keyword>
<keyword evidence="12" id="KW-0670">Pyruvate</keyword>
<keyword evidence="6 12" id="KW-0133">Cell shape</keyword>
<evidence type="ECO:0000313" key="15">
    <source>
        <dbReference type="EMBL" id="MSS63032.1"/>
    </source>
</evidence>
<feature type="binding site" evidence="12">
    <location>
        <position position="327"/>
    </location>
    <ligand>
        <name>UDP-N-acetyl-alpha-D-glucosamine</name>
        <dbReference type="ChEBI" id="CHEBI:57705"/>
    </ligand>
</feature>
<proteinExistence type="inferred from homology"/>
<evidence type="ECO:0000256" key="3">
    <source>
        <dbReference type="ARBA" id="ARBA00022490"/>
    </source>
</evidence>
<dbReference type="SUPFAM" id="SSF55205">
    <property type="entry name" value="EPT/RTPC-like"/>
    <property type="match status" value="1"/>
</dbReference>
<feature type="binding site" evidence="12">
    <location>
        <begin position="22"/>
        <end position="23"/>
    </location>
    <ligand>
        <name>phosphoenolpyruvate</name>
        <dbReference type="ChEBI" id="CHEBI:58702"/>
    </ligand>
</feature>
<comment type="catalytic activity">
    <reaction evidence="11 12">
        <text>phosphoenolpyruvate + UDP-N-acetyl-alpha-D-glucosamine = UDP-N-acetyl-3-O-(1-carboxyvinyl)-alpha-D-glucosamine + phosphate</text>
        <dbReference type="Rhea" id="RHEA:18681"/>
        <dbReference type="ChEBI" id="CHEBI:43474"/>
        <dbReference type="ChEBI" id="CHEBI:57705"/>
        <dbReference type="ChEBI" id="CHEBI:58702"/>
        <dbReference type="ChEBI" id="CHEBI:68483"/>
        <dbReference type="EC" id="2.5.1.7"/>
    </reaction>
</comment>
<comment type="similarity">
    <text evidence="10 12">Belongs to the EPSP synthase family. MurA subfamily.</text>
</comment>
<keyword evidence="8 12" id="KW-0131">Cell cycle</keyword>
<evidence type="ECO:0000256" key="1">
    <source>
        <dbReference type="ARBA" id="ARBA00004496"/>
    </source>
</evidence>
<keyword evidence="16" id="KW-1185">Reference proteome</keyword>
<dbReference type="PANTHER" id="PTHR43783">
    <property type="entry name" value="UDP-N-ACETYLGLUCOSAMINE 1-CARBOXYVINYLTRANSFERASE"/>
    <property type="match status" value="1"/>
</dbReference>
<accession>A0A6L5XWC1</accession>
<dbReference type="InterPro" id="IPR005750">
    <property type="entry name" value="UDP_GlcNAc_COvinyl_MurA"/>
</dbReference>
<dbReference type="InterPro" id="IPR050068">
    <property type="entry name" value="MurA_subfamily"/>
</dbReference>
<evidence type="ECO:0000313" key="16">
    <source>
        <dbReference type="Proteomes" id="UP000482209"/>
    </source>
</evidence>
<evidence type="ECO:0000256" key="11">
    <source>
        <dbReference type="ARBA" id="ARBA00047527"/>
    </source>
</evidence>
<evidence type="ECO:0000256" key="10">
    <source>
        <dbReference type="ARBA" id="ARBA00038367"/>
    </source>
</evidence>
<dbReference type="GO" id="GO:0051301">
    <property type="term" value="P:cell division"/>
    <property type="evidence" value="ECO:0007669"/>
    <property type="project" value="UniProtKB-KW"/>
</dbReference>
<evidence type="ECO:0000256" key="2">
    <source>
        <dbReference type="ARBA" id="ARBA00004752"/>
    </source>
</evidence>
<comment type="subcellular location">
    <subcellularLocation>
        <location evidence="1 12">Cytoplasm</location>
    </subcellularLocation>
</comment>
<evidence type="ECO:0000256" key="5">
    <source>
        <dbReference type="ARBA" id="ARBA00022679"/>
    </source>
</evidence>
<name>A0A6L5XWC1_9FIRM</name>
<keyword evidence="9 12" id="KW-0961">Cell wall biogenesis/degradation</keyword>
<dbReference type="GO" id="GO:0008360">
    <property type="term" value="P:regulation of cell shape"/>
    <property type="evidence" value="ECO:0007669"/>
    <property type="project" value="UniProtKB-KW"/>
</dbReference>
<dbReference type="Proteomes" id="UP000482209">
    <property type="component" value="Unassembled WGS sequence"/>
</dbReference>
<evidence type="ECO:0000256" key="13">
    <source>
        <dbReference type="SAM" id="Coils"/>
    </source>
</evidence>
<evidence type="ECO:0000259" key="14">
    <source>
        <dbReference type="Pfam" id="PF00275"/>
    </source>
</evidence>
<evidence type="ECO:0000256" key="8">
    <source>
        <dbReference type="ARBA" id="ARBA00023306"/>
    </source>
</evidence>
<feature type="active site" description="Proton donor" evidence="12">
    <location>
        <position position="116"/>
    </location>
</feature>
<evidence type="ECO:0000256" key="6">
    <source>
        <dbReference type="ARBA" id="ARBA00022960"/>
    </source>
</evidence>
<feature type="coiled-coil region" evidence="13">
    <location>
        <begin position="123"/>
        <end position="150"/>
    </location>
</feature>
<dbReference type="GO" id="GO:0071555">
    <property type="term" value="P:cell wall organization"/>
    <property type="evidence" value="ECO:0007669"/>
    <property type="project" value="UniProtKB-KW"/>
</dbReference>
<evidence type="ECO:0000256" key="12">
    <source>
        <dbReference type="HAMAP-Rule" id="MF_00111"/>
    </source>
</evidence>
<dbReference type="EMBL" id="VUMT01000004">
    <property type="protein sequence ID" value="MSS63032.1"/>
    <property type="molecule type" value="Genomic_DNA"/>
</dbReference>
<keyword evidence="4 12" id="KW-0132">Cell division</keyword>
<dbReference type="GO" id="GO:0008760">
    <property type="term" value="F:UDP-N-acetylglucosamine 1-carboxyvinyltransferase activity"/>
    <property type="evidence" value="ECO:0007669"/>
    <property type="project" value="UniProtKB-UniRule"/>
</dbReference>
<comment type="function">
    <text evidence="12">Cell wall formation. Adds enolpyruvyl to UDP-N-acetylglucosamine.</text>
</comment>
<feature type="binding site" evidence="12">
    <location>
        <position position="305"/>
    </location>
    <ligand>
        <name>UDP-N-acetyl-alpha-D-glucosamine</name>
        <dbReference type="ChEBI" id="CHEBI:57705"/>
    </ligand>
</feature>
<evidence type="ECO:0000256" key="9">
    <source>
        <dbReference type="ARBA" id="ARBA00023316"/>
    </source>
</evidence>
<evidence type="ECO:0000256" key="4">
    <source>
        <dbReference type="ARBA" id="ARBA00022618"/>
    </source>
</evidence>